<dbReference type="Proteomes" id="UP000078512">
    <property type="component" value="Unassembled WGS sequence"/>
</dbReference>
<comment type="similarity">
    <text evidence="7">Belongs to the inorganic phosphate transporter (PiT) (TC 2.A.20) family.</text>
</comment>
<feature type="transmembrane region" description="Helical" evidence="7">
    <location>
        <begin position="145"/>
        <end position="169"/>
    </location>
</feature>
<organism evidence="9 10">
    <name type="scientific">Linnemannia elongata AG-77</name>
    <dbReference type="NCBI Taxonomy" id="1314771"/>
    <lineage>
        <taxon>Eukaryota</taxon>
        <taxon>Fungi</taxon>
        <taxon>Fungi incertae sedis</taxon>
        <taxon>Mucoromycota</taxon>
        <taxon>Mortierellomycotina</taxon>
        <taxon>Mortierellomycetes</taxon>
        <taxon>Mortierellales</taxon>
        <taxon>Mortierellaceae</taxon>
        <taxon>Linnemannia</taxon>
    </lineage>
</organism>
<name>A0A197JYV8_9FUNG</name>
<dbReference type="OrthoDB" id="260807at2759"/>
<evidence type="ECO:0000256" key="2">
    <source>
        <dbReference type="ARBA" id="ARBA00022448"/>
    </source>
</evidence>
<feature type="transmembrane region" description="Helical" evidence="7">
    <location>
        <begin position="512"/>
        <end position="536"/>
    </location>
</feature>
<evidence type="ECO:0000256" key="3">
    <source>
        <dbReference type="ARBA" id="ARBA00022592"/>
    </source>
</evidence>
<evidence type="ECO:0000256" key="1">
    <source>
        <dbReference type="ARBA" id="ARBA00004141"/>
    </source>
</evidence>
<evidence type="ECO:0000256" key="5">
    <source>
        <dbReference type="ARBA" id="ARBA00022989"/>
    </source>
</evidence>
<protein>
    <recommendedName>
        <fullName evidence="7">Phosphate transporter</fullName>
    </recommendedName>
</protein>
<feature type="compositionally biased region" description="Basic and acidic residues" evidence="8">
    <location>
        <begin position="292"/>
        <end position="305"/>
    </location>
</feature>
<accession>A0A197JYV8</accession>
<evidence type="ECO:0000256" key="4">
    <source>
        <dbReference type="ARBA" id="ARBA00022692"/>
    </source>
</evidence>
<dbReference type="InterPro" id="IPR001204">
    <property type="entry name" value="Phos_transporter"/>
</dbReference>
<evidence type="ECO:0000313" key="9">
    <source>
        <dbReference type="EMBL" id="OAQ30532.1"/>
    </source>
</evidence>
<dbReference type="EMBL" id="KV442034">
    <property type="protein sequence ID" value="OAQ30532.1"/>
    <property type="molecule type" value="Genomic_DNA"/>
</dbReference>
<reference evidence="9 10" key="1">
    <citation type="submission" date="2016-05" db="EMBL/GenBank/DDBJ databases">
        <title>Genome sequencing reveals origins of a unique bacterial endosymbiosis in the earliest lineages of terrestrial Fungi.</title>
        <authorList>
            <consortium name="DOE Joint Genome Institute"/>
            <person name="Uehling J."/>
            <person name="Gryganskyi A."/>
            <person name="Hameed K."/>
            <person name="Tschaplinski T."/>
            <person name="Misztal P."/>
            <person name="Wu S."/>
            <person name="Desiro A."/>
            <person name="Vande Pol N."/>
            <person name="Du Z.-Y."/>
            <person name="Zienkiewicz A."/>
            <person name="Zienkiewicz K."/>
            <person name="Morin E."/>
            <person name="Tisserant E."/>
            <person name="Splivallo R."/>
            <person name="Hainaut M."/>
            <person name="Henrissat B."/>
            <person name="Ohm R."/>
            <person name="Kuo A."/>
            <person name="Yan J."/>
            <person name="Lipzen A."/>
            <person name="Nolan M."/>
            <person name="Labutti K."/>
            <person name="Barry K."/>
            <person name="Goldstein A."/>
            <person name="Labbe J."/>
            <person name="Schadt C."/>
            <person name="Tuskan G."/>
            <person name="Grigoriev I."/>
            <person name="Martin F."/>
            <person name="Vilgalys R."/>
            <person name="Bonito G."/>
        </authorList>
    </citation>
    <scope>NUCLEOTIDE SEQUENCE [LARGE SCALE GENOMIC DNA]</scope>
    <source>
        <strain evidence="9 10">AG-77</strain>
    </source>
</reference>
<dbReference type="GO" id="GO:0016020">
    <property type="term" value="C:membrane"/>
    <property type="evidence" value="ECO:0007669"/>
    <property type="project" value="UniProtKB-SubCell"/>
</dbReference>
<dbReference type="PANTHER" id="PTHR11101">
    <property type="entry name" value="PHOSPHATE TRANSPORTER"/>
    <property type="match status" value="1"/>
</dbReference>
<evidence type="ECO:0000256" key="7">
    <source>
        <dbReference type="RuleBase" id="RU363058"/>
    </source>
</evidence>
<comment type="function">
    <text evidence="7">Sodium-phosphate symporter.</text>
</comment>
<feature type="transmembrane region" description="Helical" evidence="7">
    <location>
        <begin position="118"/>
        <end position="139"/>
    </location>
</feature>
<keyword evidence="2 7" id="KW-0813">Transport</keyword>
<keyword evidence="6 7" id="KW-0472">Membrane</keyword>
<dbReference type="PANTHER" id="PTHR11101:SF80">
    <property type="entry name" value="PHOSPHATE TRANSPORTER"/>
    <property type="match status" value="1"/>
</dbReference>
<proteinExistence type="inferred from homology"/>
<dbReference type="GO" id="GO:0035435">
    <property type="term" value="P:phosphate ion transmembrane transport"/>
    <property type="evidence" value="ECO:0007669"/>
    <property type="project" value="TreeGrafter"/>
</dbReference>
<dbReference type="Pfam" id="PF01384">
    <property type="entry name" value="PHO4"/>
    <property type="match status" value="1"/>
</dbReference>
<gene>
    <name evidence="9" type="ORF">K457DRAFT_145343</name>
</gene>
<feature type="region of interest" description="Disordered" evidence="8">
    <location>
        <begin position="281"/>
        <end position="320"/>
    </location>
</feature>
<dbReference type="AlphaFoldDB" id="A0A197JYV8"/>
<keyword evidence="10" id="KW-1185">Reference proteome</keyword>
<evidence type="ECO:0000313" key="10">
    <source>
        <dbReference type="Proteomes" id="UP000078512"/>
    </source>
</evidence>
<dbReference type="GO" id="GO:0005315">
    <property type="term" value="F:phosphate transmembrane transporter activity"/>
    <property type="evidence" value="ECO:0007669"/>
    <property type="project" value="InterPro"/>
</dbReference>
<feature type="transmembrane region" description="Helical" evidence="7">
    <location>
        <begin position="48"/>
        <end position="67"/>
    </location>
</feature>
<feature type="transmembrane region" description="Helical" evidence="7">
    <location>
        <begin position="213"/>
        <end position="236"/>
    </location>
</feature>
<feature type="transmembrane region" description="Helical" evidence="7">
    <location>
        <begin position="87"/>
        <end position="106"/>
    </location>
</feature>
<keyword evidence="5 7" id="KW-1133">Transmembrane helix</keyword>
<evidence type="ECO:0000256" key="8">
    <source>
        <dbReference type="SAM" id="MobiDB-lite"/>
    </source>
</evidence>
<evidence type="ECO:0000256" key="6">
    <source>
        <dbReference type="ARBA" id="ARBA00023136"/>
    </source>
</evidence>
<keyword evidence="4 7" id="KW-0812">Transmembrane</keyword>
<feature type="transmembrane region" description="Helical" evidence="7">
    <location>
        <begin position="6"/>
        <end position="27"/>
    </location>
</feature>
<comment type="subcellular location">
    <subcellularLocation>
        <location evidence="1 7">Membrane</location>
        <topology evidence="1 7">Multi-pass membrane protein</topology>
    </subcellularLocation>
</comment>
<keyword evidence="3 7" id="KW-0592">Phosphate transport</keyword>
<feature type="transmembrane region" description="Helical" evidence="7">
    <location>
        <begin position="181"/>
        <end position="201"/>
    </location>
</feature>
<sequence length="542" mass="57993">MMNPGDYTFLFALGMIFAFLDSYGIGANDVSNSFGAAVGSKALNLKQAVLIATVCEFLGAFLMGSSTADTIKGGLIDVDLFAAQPELLMLGMVCSLVGSSTWVLFASSHGWPVSTTHAIVGAITGVGLSGFGGSAVHWVEIGKIVSSWLISPLCAGLITTFIFLVTKFLILRHEDSLKRGLTAIPFYFAITIFINVFYIIFKGSPGLSLSKLPIGAILGISFGVAGAVFLWCFFFLRPYLSRKIEDNEPLRWYHSFCTPFVKARIRRASVHVEHAVDEKFGEMDSSTPHPLSPHDSKTKNLEVADRPPTPRGSVSSGLVALDDTPAPSRAKRLFNKIKAKAMHGLDQDINDNTAEVDQIHDNSTRYDEKTEKLFCTLQVLTSCFASFAHGSNDVANAIGPLTTIYYVWKNGAVDVTGKAPIPTWILAYGGIAIDIGLLTYGYKVMATLGSKITFISPSRGFSVSLGTSLTVLTCSKLGLPVSTTHCITGATTSVGLCSGGGLKSINWKMLGLVASSWVFTLPAAGLVSGLIFAIIINSPHKM</sequence>
<dbReference type="STRING" id="1314771.A0A197JYV8"/>